<sequence>MTSFKAVSDQVAGLGAVRVPGTVRDLLHLLDCLLNLDGGARPEVVNAVVLWNTRYLDAEVHEPFTTSGLLAGGRRPCVAAEQRSTSW</sequence>
<dbReference type="AlphaFoldDB" id="A0A1I2WXQ2"/>
<dbReference type="OrthoDB" id="3538665at2"/>
<dbReference type="Proteomes" id="UP000181942">
    <property type="component" value="Unassembled WGS sequence"/>
</dbReference>
<name>A0A1I2WXQ2_9ACTN</name>
<dbReference type="RefSeq" id="WP_075033466.1">
    <property type="nucleotide sequence ID" value="NZ_FONR01000041.1"/>
</dbReference>
<evidence type="ECO:0000313" key="1">
    <source>
        <dbReference type="EMBL" id="SFH06070.1"/>
    </source>
</evidence>
<proteinExistence type="predicted"/>
<accession>A0A1I2WXQ2</accession>
<organism evidence="1 2">
    <name type="scientific">Streptomyces mirabilis</name>
    <dbReference type="NCBI Taxonomy" id="68239"/>
    <lineage>
        <taxon>Bacteria</taxon>
        <taxon>Bacillati</taxon>
        <taxon>Actinomycetota</taxon>
        <taxon>Actinomycetes</taxon>
        <taxon>Kitasatosporales</taxon>
        <taxon>Streptomycetaceae</taxon>
        <taxon>Streptomyces</taxon>
    </lineage>
</organism>
<evidence type="ECO:0008006" key="3">
    <source>
        <dbReference type="Google" id="ProtNLM"/>
    </source>
</evidence>
<reference evidence="1 2" key="1">
    <citation type="submission" date="2016-10" db="EMBL/GenBank/DDBJ databases">
        <authorList>
            <person name="de Groot N.N."/>
        </authorList>
    </citation>
    <scope>NUCLEOTIDE SEQUENCE [LARGE SCALE GENOMIC DNA]</scope>
    <source>
        <strain evidence="1 2">OK461</strain>
    </source>
</reference>
<protein>
    <recommendedName>
        <fullName evidence="3">Tn3 transposase DDE domain-containing protein</fullName>
    </recommendedName>
</protein>
<dbReference type="EMBL" id="FONR01000041">
    <property type="protein sequence ID" value="SFH06070.1"/>
    <property type="molecule type" value="Genomic_DNA"/>
</dbReference>
<evidence type="ECO:0000313" key="2">
    <source>
        <dbReference type="Proteomes" id="UP000181942"/>
    </source>
</evidence>
<gene>
    <name evidence="1" type="ORF">SAMN02787118_1414</name>
</gene>